<evidence type="ECO:0000313" key="7">
    <source>
        <dbReference type="Proteomes" id="UP001152795"/>
    </source>
</evidence>
<proteinExistence type="inferred from homology"/>
<dbReference type="InterPro" id="IPR023235">
    <property type="entry name" value="FAM105"/>
</dbReference>
<dbReference type="OrthoDB" id="6288034at2759"/>
<dbReference type="GO" id="GO:1990108">
    <property type="term" value="P:protein linear deubiquitination"/>
    <property type="evidence" value="ECO:0007669"/>
    <property type="project" value="TreeGrafter"/>
</dbReference>
<keyword evidence="3" id="KW-0963">Cytoplasm</keyword>
<dbReference type="PANTHER" id="PTHR33662">
    <property type="entry name" value="OTU DEUBIQUITINASE WITH LINEAR LINKAGE-SPECIFICITY A-RELATED"/>
    <property type="match status" value="1"/>
</dbReference>
<dbReference type="PRINTS" id="PR02055">
    <property type="entry name" value="PROTEINF105"/>
</dbReference>
<dbReference type="GO" id="GO:0005737">
    <property type="term" value="C:cytoplasm"/>
    <property type="evidence" value="ECO:0007669"/>
    <property type="project" value="UniProtKB-SubCell"/>
</dbReference>
<keyword evidence="5" id="KW-0472">Membrane</keyword>
<gene>
    <name evidence="6" type="ORF">PACLA_8A065333</name>
</gene>
<protein>
    <submittedName>
        <fullName evidence="6">Uncharacterized protein</fullName>
    </submittedName>
</protein>
<dbReference type="AlphaFoldDB" id="A0A7D9L225"/>
<keyword evidence="7" id="KW-1185">Reference proteome</keyword>
<feature type="region of interest" description="Disordered" evidence="4">
    <location>
        <begin position="410"/>
        <end position="437"/>
    </location>
</feature>
<sequence length="563" mass="61822">MKKSGLNKSHKWSGTDISLIIILAFCSLVIVFIGYSCCRRRRAKRKKKSEQRKIVKGRGRPENVQLLGSSQQSNESLDLEGQGSNTTGHPSSEENPENKRKTSPTSSQNPNGRSLFSLIMSSLCGGGSGTSDCDAEASSKSESKGASTSKQVSSRTRSKGTSKKGDHSPVMLELEELDNSKSGKTDKDLKNGSVAKSGSSVVKSKQTLTDDDPLKSKTKTGQLAGIGRDKGEGGKGKTKSSASKSAKRSDCSKNCTGSTCKKCGAFKNNGDDGVGNNDDGNNDDGNYEVIVKKRTEQSSSKHGKYEARKDEGKRRGDKRSEIVVHLTRSKASSEKKSETTVKAGIQRSLDDDYSYKMNVDNDYDMCREYDDDKAKGNTPMDVDKEQPVVKEIADAIESDVYTKDDMEIDKQDKPTMPRNEASLGQHGNASGGTTERSMEEKRIESIGEVFNVMQYAKKEWKSETATAQAVREGYFQIPHQLGLNKLRVIRGDNYCAIRATLFQVLAKKIPILSQLGKIEELPQELIGSGIDWIHDWNFASRLQVERSKVCEEIKVCLTELSKL</sequence>
<evidence type="ECO:0000256" key="5">
    <source>
        <dbReference type="SAM" id="Phobius"/>
    </source>
</evidence>
<feature type="transmembrane region" description="Helical" evidence="5">
    <location>
        <begin position="17"/>
        <end position="38"/>
    </location>
</feature>
<feature type="region of interest" description="Disordered" evidence="4">
    <location>
        <begin position="129"/>
        <end position="342"/>
    </location>
</feature>
<feature type="compositionally biased region" description="Polar residues" evidence="4">
    <location>
        <begin position="66"/>
        <end position="90"/>
    </location>
</feature>
<evidence type="ECO:0000256" key="2">
    <source>
        <dbReference type="ARBA" id="ARBA00010267"/>
    </source>
</evidence>
<feature type="compositionally biased region" description="Basic residues" evidence="4">
    <location>
        <begin position="46"/>
        <end position="58"/>
    </location>
</feature>
<evidence type="ECO:0000313" key="6">
    <source>
        <dbReference type="EMBL" id="CAB4023792.1"/>
    </source>
</evidence>
<feature type="compositionally biased region" description="Low complexity" evidence="4">
    <location>
        <begin position="144"/>
        <end position="155"/>
    </location>
</feature>
<feature type="compositionally biased region" description="Basic and acidic residues" evidence="4">
    <location>
        <begin position="303"/>
        <end position="322"/>
    </location>
</feature>
<feature type="non-terminal residue" evidence="6">
    <location>
        <position position="563"/>
    </location>
</feature>
<dbReference type="EMBL" id="CACRXK020012686">
    <property type="protein sequence ID" value="CAB4023792.1"/>
    <property type="molecule type" value="Genomic_DNA"/>
</dbReference>
<evidence type="ECO:0000256" key="3">
    <source>
        <dbReference type="ARBA" id="ARBA00022490"/>
    </source>
</evidence>
<dbReference type="PANTHER" id="PTHR33662:SF3">
    <property type="entry name" value="FIBROUS SHEATH CABYR-BINDING PROTEIN-LIKE-RELATED"/>
    <property type="match status" value="1"/>
</dbReference>
<comment type="similarity">
    <text evidence="2">Belongs to the peptidase C65 family. Otulin subfamily.</text>
</comment>
<evidence type="ECO:0000256" key="4">
    <source>
        <dbReference type="SAM" id="MobiDB-lite"/>
    </source>
</evidence>
<reference evidence="6" key="1">
    <citation type="submission" date="2020-04" db="EMBL/GenBank/DDBJ databases">
        <authorList>
            <person name="Alioto T."/>
            <person name="Alioto T."/>
            <person name="Gomez Garrido J."/>
        </authorList>
    </citation>
    <scope>NUCLEOTIDE SEQUENCE</scope>
    <source>
        <strain evidence="6">A484AB</strain>
    </source>
</reference>
<feature type="compositionally biased region" description="Low complexity" evidence="4">
    <location>
        <begin position="192"/>
        <end position="205"/>
    </location>
</feature>
<evidence type="ECO:0000256" key="1">
    <source>
        <dbReference type="ARBA" id="ARBA00004496"/>
    </source>
</evidence>
<dbReference type="Pfam" id="PF16218">
    <property type="entry name" value="Peptidase_C101"/>
    <property type="match status" value="1"/>
</dbReference>
<feature type="compositionally biased region" description="Basic and acidic residues" evidence="4">
    <location>
        <begin position="178"/>
        <end position="190"/>
    </location>
</feature>
<feature type="compositionally biased region" description="Polar residues" evidence="4">
    <location>
        <begin position="103"/>
        <end position="114"/>
    </location>
</feature>
<comment type="subcellular location">
    <subcellularLocation>
        <location evidence="1">Cytoplasm</location>
    </subcellularLocation>
</comment>
<keyword evidence="5" id="KW-0812">Transmembrane</keyword>
<feature type="region of interest" description="Disordered" evidence="4">
    <location>
        <begin position="46"/>
        <end position="114"/>
    </location>
</feature>
<dbReference type="GO" id="GO:0004843">
    <property type="term" value="F:cysteine-type deubiquitinase activity"/>
    <property type="evidence" value="ECO:0007669"/>
    <property type="project" value="TreeGrafter"/>
</dbReference>
<organism evidence="6 7">
    <name type="scientific">Paramuricea clavata</name>
    <name type="common">Red gorgonian</name>
    <name type="synonym">Violescent sea-whip</name>
    <dbReference type="NCBI Taxonomy" id="317549"/>
    <lineage>
        <taxon>Eukaryota</taxon>
        <taxon>Metazoa</taxon>
        <taxon>Cnidaria</taxon>
        <taxon>Anthozoa</taxon>
        <taxon>Octocorallia</taxon>
        <taxon>Malacalcyonacea</taxon>
        <taxon>Plexauridae</taxon>
        <taxon>Paramuricea</taxon>
    </lineage>
</organism>
<feature type="compositionally biased region" description="Polar residues" evidence="4">
    <location>
        <begin position="425"/>
        <end position="435"/>
    </location>
</feature>
<keyword evidence="5" id="KW-1133">Transmembrane helix</keyword>
<accession>A0A7D9L225</accession>
<comment type="caution">
    <text evidence="6">The sequence shown here is derived from an EMBL/GenBank/DDBJ whole genome shotgun (WGS) entry which is preliminary data.</text>
</comment>
<name>A0A7D9L225_PARCT</name>
<dbReference type="Proteomes" id="UP001152795">
    <property type="component" value="Unassembled WGS sequence"/>
</dbReference>